<sequence length="208" mass="24202">MNQEQHEKACQEKFGQPWPEVHAFLDQYFDLARSMTHRVILHHRKGIELVVEKFGEAARGPAEQHVELDFGFIPDGPADMDKYFCPTSWEEERLVKEQIKALFGLPDDWRSEPEEFFNKMVLVRSTDNAVIETLLKHANYTGEIIQCGDNWGFAAYFDIPRPTKENCREANEFITQAIKHGADYYQCSVLATWTNLELFVFEGRKEPL</sequence>
<proteinExistence type="predicted"/>
<dbReference type="RefSeq" id="WP_072907929.1">
    <property type="nucleotide sequence ID" value="NZ_FQZT01000005.1"/>
</dbReference>
<protein>
    <recommendedName>
        <fullName evidence="1">DUF6915 domain-containing protein</fullName>
    </recommendedName>
</protein>
<gene>
    <name evidence="2" type="ORF">SAMN02745165_01749</name>
</gene>
<dbReference type="Pfam" id="PF21866">
    <property type="entry name" value="DUF6915"/>
    <property type="match status" value="1"/>
</dbReference>
<dbReference type="AlphaFoldDB" id="A0A1M6H9R3"/>
<keyword evidence="3" id="KW-1185">Reference proteome</keyword>
<organism evidence="2 3">
    <name type="scientific">Malonomonas rubra DSM 5091</name>
    <dbReference type="NCBI Taxonomy" id="1122189"/>
    <lineage>
        <taxon>Bacteria</taxon>
        <taxon>Pseudomonadati</taxon>
        <taxon>Thermodesulfobacteriota</taxon>
        <taxon>Desulfuromonadia</taxon>
        <taxon>Desulfuromonadales</taxon>
        <taxon>Geopsychrobacteraceae</taxon>
        <taxon>Malonomonas</taxon>
    </lineage>
</organism>
<evidence type="ECO:0000313" key="3">
    <source>
        <dbReference type="Proteomes" id="UP000184171"/>
    </source>
</evidence>
<dbReference type="InterPro" id="IPR054061">
    <property type="entry name" value="DUF6915"/>
</dbReference>
<dbReference type="EMBL" id="FQZT01000005">
    <property type="protein sequence ID" value="SHJ18972.1"/>
    <property type="molecule type" value="Genomic_DNA"/>
</dbReference>
<name>A0A1M6H9R3_MALRU</name>
<evidence type="ECO:0000259" key="1">
    <source>
        <dbReference type="Pfam" id="PF21866"/>
    </source>
</evidence>
<dbReference type="STRING" id="1122189.SAMN02745165_01749"/>
<reference evidence="2 3" key="1">
    <citation type="submission" date="2016-11" db="EMBL/GenBank/DDBJ databases">
        <authorList>
            <person name="Jaros S."/>
            <person name="Januszkiewicz K."/>
            <person name="Wedrychowicz H."/>
        </authorList>
    </citation>
    <scope>NUCLEOTIDE SEQUENCE [LARGE SCALE GENOMIC DNA]</scope>
    <source>
        <strain evidence="2 3">DSM 5091</strain>
    </source>
</reference>
<evidence type="ECO:0000313" key="2">
    <source>
        <dbReference type="EMBL" id="SHJ18972.1"/>
    </source>
</evidence>
<feature type="domain" description="DUF6915" evidence="1">
    <location>
        <begin position="1"/>
        <end position="74"/>
    </location>
</feature>
<dbReference type="OrthoDB" id="5459421at2"/>
<accession>A0A1M6H9R3</accession>
<dbReference type="Proteomes" id="UP000184171">
    <property type="component" value="Unassembled WGS sequence"/>
</dbReference>